<feature type="signal peptide" evidence="2">
    <location>
        <begin position="1"/>
        <end position="24"/>
    </location>
</feature>
<reference evidence="4 5" key="1">
    <citation type="submission" date="2020-08" db="EMBL/GenBank/DDBJ databases">
        <title>Genomic Encyclopedia of Type Strains, Phase IV (KMG-IV): sequencing the most valuable type-strain genomes for metagenomic binning, comparative biology and taxonomic classification.</title>
        <authorList>
            <person name="Goeker M."/>
        </authorList>
    </citation>
    <scope>NUCLEOTIDE SEQUENCE [LARGE SCALE GENOMIC DNA]</scope>
    <source>
        <strain evidence="4 5">DSM 17976</strain>
    </source>
</reference>
<gene>
    <name evidence="4" type="ORF">FHS57_004335</name>
</gene>
<evidence type="ECO:0000256" key="1">
    <source>
        <dbReference type="SAM" id="MobiDB-lite"/>
    </source>
</evidence>
<evidence type="ECO:0000313" key="4">
    <source>
        <dbReference type="EMBL" id="MBB3840315.1"/>
    </source>
</evidence>
<accession>A0A7W6ES42</accession>
<feature type="chain" id="PRO_5031416267" description="Outer membrane protein beta-barrel domain-containing protein" evidence="2">
    <location>
        <begin position="25"/>
        <end position="296"/>
    </location>
</feature>
<dbReference type="AlphaFoldDB" id="A0A7W6ES42"/>
<dbReference type="RefSeq" id="WP_183977221.1">
    <property type="nucleotide sequence ID" value="NZ_JACIBY010000010.1"/>
</dbReference>
<feature type="compositionally biased region" description="Polar residues" evidence="1">
    <location>
        <begin position="23"/>
        <end position="34"/>
    </location>
</feature>
<comment type="caution">
    <text evidence="4">The sequence shown here is derived from an EMBL/GenBank/DDBJ whole genome shotgun (WGS) entry which is preliminary data.</text>
</comment>
<feature type="compositionally biased region" description="Basic and acidic residues" evidence="1">
    <location>
        <begin position="48"/>
        <end position="65"/>
    </location>
</feature>
<name>A0A7W6ES42_9BACT</name>
<feature type="region of interest" description="Disordered" evidence="1">
    <location>
        <begin position="23"/>
        <end position="96"/>
    </location>
</feature>
<dbReference type="EMBL" id="JACIBY010000010">
    <property type="protein sequence ID" value="MBB3840315.1"/>
    <property type="molecule type" value="Genomic_DNA"/>
</dbReference>
<evidence type="ECO:0000256" key="2">
    <source>
        <dbReference type="SAM" id="SignalP"/>
    </source>
</evidence>
<evidence type="ECO:0000313" key="5">
    <source>
        <dbReference type="Proteomes" id="UP000541352"/>
    </source>
</evidence>
<dbReference type="Pfam" id="PF13568">
    <property type="entry name" value="OMP_b-brl_2"/>
    <property type="match status" value="1"/>
</dbReference>
<dbReference type="Proteomes" id="UP000541352">
    <property type="component" value="Unassembled WGS sequence"/>
</dbReference>
<organism evidence="4 5">
    <name type="scientific">Runella defluvii</name>
    <dbReference type="NCBI Taxonomy" id="370973"/>
    <lineage>
        <taxon>Bacteria</taxon>
        <taxon>Pseudomonadati</taxon>
        <taxon>Bacteroidota</taxon>
        <taxon>Cytophagia</taxon>
        <taxon>Cytophagales</taxon>
        <taxon>Spirosomataceae</taxon>
        <taxon>Runella</taxon>
    </lineage>
</organism>
<sequence>MNKLSTLLLCAALFVTGFSQTTLAQTQPTPSMQEQYDKLHGIKPKTPTTDKSKEKTKTTTQKPEKTTAPSKPPKQAKTVEPAKPKTTKPIPAPAPAMASEGGFGVKIGLRGGVNYSSITSDAITASGITVDPLLGYHGGLVVELGGKTFSVQPEILYSQTAYKISASQAGNLLVGESRLNSVTVPLLFKVSLGNGPTKFFINAGGFGSYALSGKAKTTFSGITTTTDLKFDSGDQRLEYGAVGGAGVALGLGRAQLLIEGRYYYGLGSDGDVPAASKMFTRNIQGSVGLLIPLGGN</sequence>
<keyword evidence="5" id="KW-1185">Reference proteome</keyword>
<protein>
    <recommendedName>
        <fullName evidence="3">Outer membrane protein beta-barrel domain-containing protein</fullName>
    </recommendedName>
</protein>
<dbReference type="InterPro" id="IPR025665">
    <property type="entry name" value="Beta-barrel_OMP_2"/>
</dbReference>
<proteinExistence type="predicted"/>
<keyword evidence="2" id="KW-0732">Signal</keyword>
<feature type="domain" description="Outer membrane protein beta-barrel" evidence="3">
    <location>
        <begin position="105"/>
        <end position="267"/>
    </location>
</feature>
<evidence type="ECO:0000259" key="3">
    <source>
        <dbReference type="Pfam" id="PF13568"/>
    </source>
</evidence>